<dbReference type="OrthoDB" id="3366231at2759"/>
<evidence type="ECO:0000313" key="2">
    <source>
        <dbReference type="Proteomes" id="UP000054217"/>
    </source>
</evidence>
<protein>
    <submittedName>
        <fullName evidence="1">Uncharacterized protein</fullName>
    </submittedName>
</protein>
<dbReference type="STRING" id="870435.A0A0C3IPW2"/>
<feature type="non-terminal residue" evidence="1">
    <location>
        <position position="1"/>
    </location>
</feature>
<accession>A0A0C3IPW2</accession>
<keyword evidence="2" id="KW-1185">Reference proteome</keyword>
<dbReference type="EMBL" id="KN832010">
    <property type="protein sequence ID" value="KIN98987.1"/>
    <property type="molecule type" value="Genomic_DNA"/>
</dbReference>
<dbReference type="AlphaFoldDB" id="A0A0C3IPW2"/>
<reference evidence="1 2" key="1">
    <citation type="submission" date="2014-04" db="EMBL/GenBank/DDBJ databases">
        <authorList>
            <consortium name="DOE Joint Genome Institute"/>
            <person name="Kuo A."/>
            <person name="Kohler A."/>
            <person name="Costa M.D."/>
            <person name="Nagy L.G."/>
            <person name="Floudas D."/>
            <person name="Copeland A."/>
            <person name="Barry K.W."/>
            <person name="Cichocki N."/>
            <person name="Veneault-Fourrey C."/>
            <person name="LaButti K."/>
            <person name="Lindquist E.A."/>
            <person name="Lipzen A."/>
            <person name="Lundell T."/>
            <person name="Morin E."/>
            <person name="Murat C."/>
            <person name="Sun H."/>
            <person name="Tunlid A."/>
            <person name="Henrissat B."/>
            <person name="Grigoriev I.V."/>
            <person name="Hibbett D.S."/>
            <person name="Martin F."/>
            <person name="Nordberg H.P."/>
            <person name="Cantor M.N."/>
            <person name="Hua S.X."/>
        </authorList>
    </citation>
    <scope>NUCLEOTIDE SEQUENCE [LARGE SCALE GENOMIC DNA]</scope>
    <source>
        <strain evidence="1 2">Marx 270</strain>
    </source>
</reference>
<dbReference type="Proteomes" id="UP000054217">
    <property type="component" value="Unassembled WGS sequence"/>
</dbReference>
<name>A0A0C3IPW2_PISTI</name>
<gene>
    <name evidence="1" type="ORF">M404DRAFT_107639</name>
</gene>
<dbReference type="HOGENOM" id="CLU_160877_0_0_1"/>
<evidence type="ECO:0000313" key="1">
    <source>
        <dbReference type="EMBL" id="KIN98987.1"/>
    </source>
</evidence>
<feature type="non-terminal residue" evidence="1">
    <location>
        <position position="111"/>
    </location>
</feature>
<reference evidence="2" key="2">
    <citation type="submission" date="2015-01" db="EMBL/GenBank/DDBJ databases">
        <title>Evolutionary Origins and Diversification of the Mycorrhizal Mutualists.</title>
        <authorList>
            <consortium name="DOE Joint Genome Institute"/>
            <consortium name="Mycorrhizal Genomics Consortium"/>
            <person name="Kohler A."/>
            <person name="Kuo A."/>
            <person name="Nagy L.G."/>
            <person name="Floudas D."/>
            <person name="Copeland A."/>
            <person name="Barry K.W."/>
            <person name="Cichocki N."/>
            <person name="Veneault-Fourrey C."/>
            <person name="LaButti K."/>
            <person name="Lindquist E.A."/>
            <person name="Lipzen A."/>
            <person name="Lundell T."/>
            <person name="Morin E."/>
            <person name="Murat C."/>
            <person name="Riley R."/>
            <person name="Ohm R."/>
            <person name="Sun H."/>
            <person name="Tunlid A."/>
            <person name="Henrissat B."/>
            <person name="Grigoriev I.V."/>
            <person name="Hibbett D.S."/>
            <person name="Martin F."/>
        </authorList>
    </citation>
    <scope>NUCLEOTIDE SEQUENCE [LARGE SCALE GENOMIC DNA]</scope>
    <source>
        <strain evidence="2">Marx 270</strain>
    </source>
</reference>
<sequence>VWDIGGISSPMLTWGAIHNGIHHQCKTCGIDLLTGEDVGFCCGLNGSCFGDVPPLPALPPQIEALTTHPQISLLSHILNLIFSFAPSETTHLFPDMLGPPGFVAIQGHVYH</sequence>
<dbReference type="InParanoid" id="A0A0C3IPW2"/>
<organism evidence="1 2">
    <name type="scientific">Pisolithus tinctorius Marx 270</name>
    <dbReference type="NCBI Taxonomy" id="870435"/>
    <lineage>
        <taxon>Eukaryota</taxon>
        <taxon>Fungi</taxon>
        <taxon>Dikarya</taxon>
        <taxon>Basidiomycota</taxon>
        <taxon>Agaricomycotina</taxon>
        <taxon>Agaricomycetes</taxon>
        <taxon>Agaricomycetidae</taxon>
        <taxon>Boletales</taxon>
        <taxon>Sclerodermatineae</taxon>
        <taxon>Pisolithaceae</taxon>
        <taxon>Pisolithus</taxon>
    </lineage>
</organism>
<proteinExistence type="predicted"/>